<protein>
    <submittedName>
        <fullName evidence="1">Uncharacterized protein</fullName>
    </submittedName>
</protein>
<dbReference type="AlphaFoldDB" id="A0A653Y727"/>
<organism evidence="1 2">
    <name type="scientific">Bacillus mycoides</name>
    <dbReference type="NCBI Taxonomy" id="1405"/>
    <lineage>
        <taxon>Bacteria</taxon>
        <taxon>Bacillati</taxon>
        <taxon>Bacillota</taxon>
        <taxon>Bacilli</taxon>
        <taxon>Bacillales</taxon>
        <taxon>Bacillaceae</taxon>
        <taxon>Bacillus</taxon>
        <taxon>Bacillus cereus group</taxon>
    </lineage>
</organism>
<gene>
    <name evidence="1" type="ORF">BACI71_30752</name>
</gene>
<reference evidence="1 2" key="1">
    <citation type="submission" date="2019-10" db="EMBL/GenBank/DDBJ databases">
        <authorList>
            <person name="Karimi E."/>
        </authorList>
    </citation>
    <scope>NUCLEOTIDE SEQUENCE [LARGE SCALE GENOMIC DNA]</scope>
    <source>
        <strain evidence="1">Bacillus sp. 71</strain>
    </source>
</reference>
<proteinExistence type="predicted"/>
<dbReference type="EMBL" id="CABWMC010000023">
    <property type="protein sequence ID" value="VXC38396.1"/>
    <property type="molecule type" value="Genomic_DNA"/>
</dbReference>
<name>A0A653Y727_BACMY</name>
<evidence type="ECO:0000313" key="1">
    <source>
        <dbReference type="EMBL" id="VXC38396.1"/>
    </source>
</evidence>
<dbReference type="Proteomes" id="UP000437562">
    <property type="component" value="Unassembled WGS sequence"/>
</dbReference>
<sequence length="51" mass="6290">MFCMELFRTEEKLQLILVNQKFLQKEGARSYFVVLSSEKYWEYAYCHCERT</sequence>
<accession>A0A653Y727</accession>
<evidence type="ECO:0000313" key="2">
    <source>
        <dbReference type="Proteomes" id="UP000437562"/>
    </source>
</evidence>